<dbReference type="InterPro" id="IPR025449">
    <property type="entry name" value="JetB"/>
</dbReference>
<organism evidence="1 2">
    <name type="scientific">Entotheonella factor</name>
    <dbReference type="NCBI Taxonomy" id="1429438"/>
    <lineage>
        <taxon>Bacteria</taxon>
        <taxon>Pseudomonadati</taxon>
        <taxon>Nitrospinota/Tectimicrobiota group</taxon>
        <taxon>Candidatus Tectimicrobiota</taxon>
        <taxon>Candidatus Entotheonellia</taxon>
        <taxon>Candidatus Entotheonellales</taxon>
        <taxon>Candidatus Entotheonellaceae</taxon>
        <taxon>Candidatus Entotheonella</taxon>
    </lineage>
</organism>
<protein>
    <recommendedName>
        <fullName evidence="3">DUF4194 domain-containing protein</fullName>
    </recommendedName>
</protein>
<sequence>MSETLLPYAAAILKLLRGVVYFDDKEWETLLSYEKAIHLHMAGIGLQLHVDEADGYAYLSQPDDDDPLEGQEPGRASESVAARELPRLVRRIPLNFEATLLCVVLREELLKFEMREPDLERMVLSKQQIQEAMQIFYPEPADMTRLMGRIDRVIGQVERAGFLRPIKHHDEDVYEVKRIIKAKISADKLVEIRDQLRQYADSRRAE</sequence>
<name>W4LTJ9_ENTF1</name>
<comment type="caution">
    <text evidence="1">The sequence shown here is derived from an EMBL/GenBank/DDBJ whole genome shotgun (WGS) entry which is preliminary data.</text>
</comment>
<dbReference type="Proteomes" id="UP000019141">
    <property type="component" value="Unassembled WGS sequence"/>
</dbReference>
<accession>W4LTJ9</accession>
<evidence type="ECO:0008006" key="3">
    <source>
        <dbReference type="Google" id="ProtNLM"/>
    </source>
</evidence>
<reference evidence="1 2" key="1">
    <citation type="journal article" date="2014" name="Nature">
        <title>An environmental bacterial taxon with a large and distinct metabolic repertoire.</title>
        <authorList>
            <person name="Wilson M.C."/>
            <person name="Mori T."/>
            <person name="Ruckert C."/>
            <person name="Uria A.R."/>
            <person name="Helf M.J."/>
            <person name="Takada K."/>
            <person name="Gernert C."/>
            <person name="Steffens U.A."/>
            <person name="Heycke N."/>
            <person name="Schmitt S."/>
            <person name="Rinke C."/>
            <person name="Helfrich E.J."/>
            <person name="Brachmann A.O."/>
            <person name="Gurgui C."/>
            <person name="Wakimoto T."/>
            <person name="Kracht M."/>
            <person name="Crusemann M."/>
            <person name="Hentschel U."/>
            <person name="Abe I."/>
            <person name="Matsunaga S."/>
            <person name="Kalinowski J."/>
            <person name="Takeyama H."/>
            <person name="Piel J."/>
        </authorList>
    </citation>
    <scope>NUCLEOTIDE SEQUENCE [LARGE SCALE GENOMIC DNA]</scope>
    <source>
        <strain evidence="2">TSY1</strain>
    </source>
</reference>
<gene>
    <name evidence="1" type="ORF">ETSY1_08335</name>
</gene>
<evidence type="ECO:0000313" key="1">
    <source>
        <dbReference type="EMBL" id="ETX01200.1"/>
    </source>
</evidence>
<dbReference type="HOGENOM" id="CLU_114545_0_0_7"/>
<proteinExistence type="predicted"/>
<dbReference type="Pfam" id="PF13835">
    <property type="entry name" value="DUF4194"/>
    <property type="match status" value="1"/>
</dbReference>
<dbReference type="EMBL" id="AZHW01000260">
    <property type="protein sequence ID" value="ETX01200.1"/>
    <property type="molecule type" value="Genomic_DNA"/>
</dbReference>
<keyword evidence="2" id="KW-1185">Reference proteome</keyword>
<evidence type="ECO:0000313" key="2">
    <source>
        <dbReference type="Proteomes" id="UP000019141"/>
    </source>
</evidence>
<dbReference type="AlphaFoldDB" id="W4LTJ9"/>